<dbReference type="GO" id="GO:0005886">
    <property type="term" value="C:plasma membrane"/>
    <property type="evidence" value="ECO:0007669"/>
    <property type="project" value="UniProtKB-SubCell"/>
</dbReference>
<keyword evidence="3 6" id="KW-0812">Transmembrane</keyword>
<evidence type="ECO:0000256" key="2">
    <source>
        <dbReference type="ARBA" id="ARBA00022475"/>
    </source>
</evidence>
<dbReference type="KEGG" id="atm:ANT_27680"/>
<evidence type="ECO:0000256" key="3">
    <source>
        <dbReference type="ARBA" id="ARBA00022692"/>
    </source>
</evidence>
<feature type="transmembrane region" description="Helical" evidence="6">
    <location>
        <begin position="19"/>
        <end position="36"/>
    </location>
</feature>
<feature type="transmembrane region" description="Helical" evidence="6">
    <location>
        <begin position="161"/>
        <end position="182"/>
    </location>
</feature>
<dbReference type="RefSeq" id="WP_013561142.1">
    <property type="nucleotide sequence ID" value="NC_014960.1"/>
</dbReference>
<sequence length="333" mass="36928">MSGNWVPPRVNRVLNAKNLSFFLLGVLILIFLLRQIDLKELRDQILGVRWELFLAGAGVYFLKSCLRAVRLNRISADLSLPYLKTLRLSLATSLATQILPFKLGELSYVYLLKQEKNAPAAQGLSALIVIRLMDLLAIGVLYLAVALALRSPQSGVQMMQALIFIGLLGAGMGLLMALSRLAPPVLEKVKAKSFPKENFLLRLIEWVEKFFRYFQAYRPLQFAQWMGLALLEWIANYGMFHLLLLGMSVPVTFFQTATAVTFAAVASALPVNAVGSFGSQEAGWTAALLLVQVDRQTAITTAFSTHILTLAYIAFFGALAWLSYLLRLGSRPE</sequence>
<dbReference type="HOGENOM" id="CLU_048072_3_2_0"/>
<comment type="subcellular location">
    <subcellularLocation>
        <location evidence="1">Cell membrane</location>
        <topology evidence="1">Multi-pass membrane protein</topology>
    </subcellularLocation>
</comment>
<feature type="transmembrane region" description="Helical" evidence="6">
    <location>
        <begin position="222"/>
        <end position="245"/>
    </location>
</feature>
<evidence type="ECO:0000313" key="7">
    <source>
        <dbReference type="EMBL" id="BAJ64794.1"/>
    </source>
</evidence>
<dbReference type="EMBL" id="AP012029">
    <property type="protein sequence ID" value="BAJ64794.1"/>
    <property type="molecule type" value="Genomic_DNA"/>
</dbReference>
<protein>
    <recommendedName>
        <fullName evidence="9">Flippase-like domain-containing protein</fullName>
    </recommendedName>
</protein>
<evidence type="ECO:0000256" key="6">
    <source>
        <dbReference type="SAM" id="Phobius"/>
    </source>
</evidence>
<dbReference type="STRING" id="926569.ANT_27680"/>
<name>E8N151_ANATU</name>
<gene>
    <name evidence="7" type="ordered locus">ANT_27680</name>
</gene>
<dbReference type="eggNOG" id="COG0392">
    <property type="taxonomic scope" value="Bacteria"/>
</dbReference>
<dbReference type="InParanoid" id="E8N151"/>
<dbReference type="PANTHER" id="PTHR39087">
    <property type="entry name" value="UPF0104 MEMBRANE PROTEIN MJ1595"/>
    <property type="match status" value="1"/>
</dbReference>
<evidence type="ECO:0000256" key="5">
    <source>
        <dbReference type="ARBA" id="ARBA00023136"/>
    </source>
</evidence>
<dbReference type="Pfam" id="PF03706">
    <property type="entry name" value="LPG_synthase_TM"/>
    <property type="match status" value="1"/>
</dbReference>
<proteinExistence type="predicted"/>
<dbReference type="AlphaFoldDB" id="E8N151"/>
<dbReference type="InterPro" id="IPR022791">
    <property type="entry name" value="L-PG_synthase/AglD"/>
</dbReference>
<evidence type="ECO:0000256" key="1">
    <source>
        <dbReference type="ARBA" id="ARBA00004651"/>
    </source>
</evidence>
<dbReference type="Proteomes" id="UP000008922">
    <property type="component" value="Chromosome"/>
</dbReference>
<accession>E8N151</accession>
<feature type="transmembrane region" description="Helical" evidence="6">
    <location>
        <begin position="298"/>
        <end position="326"/>
    </location>
</feature>
<keyword evidence="4 6" id="KW-1133">Transmembrane helix</keyword>
<evidence type="ECO:0008006" key="9">
    <source>
        <dbReference type="Google" id="ProtNLM"/>
    </source>
</evidence>
<reference evidence="7 8" key="1">
    <citation type="submission" date="2010-12" db="EMBL/GenBank/DDBJ databases">
        <title>Whole genome sequence of Anaerolinea thermophila UNI-1.</title>
        <authorList>
            <person name="Narita-Yamada S."/>
            <person name="Kishi E."/>
            <person name="Watanabe Y."/>
            <person name="Takasaki K."/>
            <person name="Ankai A."/>
            <person name="Oguchi A."/>
            <person name="Fukui S."/>
            <person name="Takahashi M."/>
            <person name="Yashiro I."/>
            <person name="Hosoyama A."/>
            <person name="Sekiguchi Y."/>
            <person name="Hanada S."/>
            <person name="Fujita N."/>
        </authorList>
    </citation>
    <scope>NUCLEOTIDE SEQUENCE [LARGE SCALE GENOMIC DNA]</scope>
    <source>
        <strain evidence="8">DSM 14523 / JCM 11388 / NBRC 100420 / UNI-1</strain>
    </source>
</reference>
<keyword evidence="5 6" id="KW-0472">Membrane</keyword>
<keyword evidence="8" id="KW-1185">Reference proteome</keyword>
<feature type="transmembrane region" description="Helical" evidence="6">
    <location>
        <begin position="86"/>
        <end position="104"/>
    </location>
</feature>
<evidence type="ECO:0000313" key="8">
    <source>
        <dbReference type="Proteomes" id="UP000008922"/>
    </source>
</evidence>
<feature type="transmembrane region" description="Helical" evidence="6">
    <location>
        <begin position="257"/>
        <end position="278"/>
    </location>
</feature>
<feature type="transmembrane region" description="Helical" evidence="6">
    <location>
        <begin position="124"/>
        <end position="149"/>
    </location>
</feature>
<feature type="transmembrane region" description="Helical" evidence="6">
    <location>
        <begin position="48"/>
        <end position="66"/>
    </location>
</feature>
<dbReference type="PANTHER" id="PTHR39087:SF2">
    <property type="entry name" value="UPF0104 MEMBRANE PROTEIN MJ1595"/>
    <property type="match status" value="1"/>
</dbReference>
<organism evidence="7 8">
    <name type="scientific">Anaerolinea thermophila (strain DSM 14523 / JCM 11388 / NBRC 100420 / UNI-1)</name>
    <dbReference type="NCBI Taxonomy" id="926569"/>
    <lineage>
        <taxon>Bacteria</taxon>
        <taxon>Bacillati</taxon>
        <taxon>Chloroflexota</taxon>
        <taxon>Anaerolineae</taxon>
        <taxon>Anaerolineales</taxon>
        <taxon>Anaerolineaceae</taxon>
        <taxon>Anaerolinea</taxon>
    </lineage>
</organism>
<keyword evidence="2" id="KW-1003">Cell membrane</keyword>
<evidence type="ECO:0000256" key="4">
    <source>
        <dbReference type="ARBA" id="ARBA00022989"/>
    </source>
</evidence>